<gene>
    <name evidence="2" type="ORF">RCOM_0609730</name>
</gene>
<dbReference type="AlphaFoldDB" id="B9S7M2"/>
<protein>
    <submittedName>
        <fullName evidence="2">Uncharacterized protein</fullName>
    </submittedName>
</protein>
<feature type="region of interest" description="Disordered" evidence="1">
    <location>
        <begin position="85"/>
        <end position="130"/>
    </location>
</feature>
<evidence type="ECO:0000313" key="2">
    <source>
        <dbReference type="EMBL" id="EEF40395.1"/>
    </source>
</evidence>
<feature type="compositionally biased region" description="Polar residues" evidence="1">
    <location>
        <begin position="121"/>
        <end position="130"/>
    </location>
</feature>
<name>B9S7M2_RICCO</name>
<organism evidence="2 3">
    <name type="scientific">Ricinus communis</name>
    <name type="common">Castor bean</name>
    <dbReference type="NCBI Taxonomy" id="3988"/>
    <lineage>
        <taxon>Eukaryota</taxon>
        <taxon>Viridiplantae</taxon>
        <taxon>Streptophyta</taxon>
        <taxon>Embryophyta</taxon>
        <taxon>Tracheophyta</taxon>
        <taxon>Spermatophyta</taxon>
        <taxon>Magnoliopsida</taxon>
        <taxon>eudicotyledons</taxon>
        <taxon>Gunneridae</taxon>
        <taxon>Pentapetalae</taxon>
        <taxon>rosids</taxon>
        <taxon>fabids</taxon>
        <taxon>Malpighiales</taxon>
        <taxon>Euphorbiaceae</taxon>
        <taxon>Acalyphoideae</taxon>
        <taxon>Acalypheae</taxon>
        <taxon>Ricinus</taxon>
    </lineage>
</organism>
<sequence>MMTSSSVKQKESSLFPLFLATLSIQMQQLFWCPPACSLNFRAEWHEDGTEMLGKIYGLAMDSMRWTGVHDNPVETKELQCIGVDDESEENEELVEKDFSLNSRDDDEGGHPIEGRPLVFRSPQSFPFSHL</sequence>
<reference evidence="3" key="1">
    <citation type="journal article" date="2010" name="Nat. Biotechnol.">
        <title>Draft genome sequence of the oilseed species Ricinus communis.</title>
        <authorList>
            <person name="Chan A.P."/>
            <person name="Crabtree J."/>
            <person name="Zhao Q."/>
            <person name="Lorenzi H."/>
            <person name="Orvis J."/>
            <person name="Puiu D."/>
            <person name="Melake-Berhan A."/>
            <person name="Jones K.M."/>
            <person name="Redman J."/>
            <person name="Chen G."/>
            <person name="Cahoon E.B."/>
            <person name="Gedil M."/>
            <person name="Stanke M."/>
            <person name="Haas B.J."/>
            <person name="Wortman J.R."/>
            <person name="Fraser-Liggett C.M."/>
            <person name="Ravel J."/>
            <person name="Rabinowicz P.D."/>
        </authorList>
    </citation>
    <scope>NUCLEOTIDE SEQUENCE [LARGE SCALE GENOMIC DNA]</scope>
    <source>
        <strain evidence="3">cv. Hale</strain>
    </source>
</reference>
<dbReference type="InParanoid" id="B9S7M2"/>
<evidence type="ECO:0000313" key="3">
    <source>
        <dbReference type="Proteomes" id="UP000008311"/>
    </source>
</evidence>
<dbReference type="EMBL" id="EQ973886">
    <property type="protein sequence ID" value="EEF40395.1"/>
    <property type="molecule type" value="Genomic_DNA"/>
</dbReference>
<dbReference type="Proteomes" id="UP000008311">
    <property type="component" value="Unassembled WGS sequence"/>
</dbReference>
<keyword evidence="3" id="KW-1185">Reference proteome</keyword>
<proteinExistence type="predicted"/>
<evidence type="ECO:0000256" key="1">
    <source>
        <dbReference type="SAM" id="MobiDB-lite"/>
    </source>
</evidence>
<accession>B9S7M2</accession>